<dbReference type="InterPro" id="IPR057739">
    <property type="entry name" value="Glyco_hydro_29_N"/>
</dbReference>
<dbReference type="RefSeq" id="WP_184626639.1">
    <property type="nucleotide sequence ID" value="NZ_JACHCC010000008.1"/>
</dbReference>
<comment type="caution">
    <text evidence="7">The sequence shown here is derived from an EMBL/GenBank/DDBJ whole genome shotgun (WGS) entry which is preliminary data.</text>
</comment>
<proteinExistence type="inferred from homology"/>
<evidence type="ECO:0000313" key="7">
    <source>
        <dbReference type="EMBL" id="MBB6501167.1"/>
    </source>
</evidence>
<dbReference type="EMBL" id="JACHCC010000008">
    <property type="protein sequence ID" value="MBB6501167.1"/>
    <property type="molecule type" value="Genomic_DNA"/>
</dbReference>
<dbReference type="Proteomes" id="UP000521017">
    <property type="component" value="Unassembled WGS sequence"/>
</dbReference>
<dbReference type="SUPFAM" id="SSF51445">
    <property type="entry name" value="(Trans)glycosidases"/>
    <property type="match status" value="1"/>
</dbReference>
<sequence>MRSILKNKLLITFLLLICFQPLILSAQSKTSKVPDLHFGMFICWSLSTFSDKEWTRGIDNVSFFNPSGADTDQWCRVAKDAGMDYILFLTKHHDGFCLWDTKTTSWKVTNSPLQKDVLRALKKSCLKYGLKLALYFSEADWTCIPKDLKPEDFVNPETYWHMGKNSELKKAQLKELCTQYGPIAYFWMDHAQSDGGLDHAATTAWVKQFQPDCLVGFNNGETAGDIRLGELGKPGPLDSSEGGGPYNKITHKEFKKAEFTYPIFGKERWFYTNPENDTICITAEKIYADYQGAIQYGNFFALDVGPARDGKLRKIDIETLQKVGVMIREAKMHVPK</sequence>
<name>A0A7X0MJ72_9SPHI</name>
<protein>
    <recommendedName>
        <fullName evidence="2">alpha-L-fucosidase</fullName>
        <ecNumber evidence="2">3.2.1.51</ecNumber>
    </recommendedName>
</protein>
<feature type="domain" description="Glycoside hydrolase family 29 N-terminal" evidence="6">
    <location>
        <begin position="61"/>
        <end position="325"/>
    </location>
</feature>
<organism evidence="7 8">
    <name type="scientific">Pedobacter cryoconitis</name>
    <dbReference type="NCBI Taxonomy" id="188932"/>
    <lineage>
        <taxon>Bacteria</taxon>
        <taxon>Pseudomonadati</taxon>
        <taxon>Bacteroidota</taxon>
        <taxon>Sphingobacteriia</taxon>
        <taxon>Sphingobacteriales</taxon>
        <taxon>Sphingobacteriaceae</taxon>
        <taxon>Pedobacter</taxon>
    </lineage>
</organism>
<dbReference type="GO" id="GO:0004560">
    <property type="term" value="F:alpha-L-fucosidase activity"/>
    <property type="evidence" value="ECO:0007669"/>
    <property type="project" value="UniProtKB-EC"/>
</dbReference>
<dbReference type="PANTHER" id="PTHR10030:SF37">
    <property type="entry name" value="ALPHA-L-FUCOSIDASE-RELATED"/>
    <property type="match status" value="1"/>
</dbReference>
<dbReference type="SMART" id="SM00812">
    <property type="entry name" value="Alpha_L_fucos"/>
    <property type="match status" value="1"/>
</dbReference>
<evidence type="ECO:0000256" key="4">
    <source>
        <dbReference type="ARBA" id="ARBA00022801"/>
    </source>
</evidence>
<keyword evidence="4 7" id="KW-0378">Hydrolase</keyword>
<dbReference type="InterPro" id="IPR000933">
    <property type="entry name" value="Glyco_hydro_29"/>
</dbReference>
<dbReference type="Gene3D" id="3.20.20.80">
    <property type="entry name" value="Glycosidases"/>
    <property type="match status" value="1"/>
</dbReference>
<keyword evidence="3" id="KW-0732">Signal</keyword>
<evidence type="ECO:0000256" key="1">
    <source>
        <dbReference type="ARBA" id="ARBA00007951"/>
    </source>
</evidence>
<comment type="similarity">
    <text evidence="1">Belongs to the glycosyl hydrolase 29 family.</text>
</comment>
<evidence type="ECO:0000313" key="8">
    <source>
        <dbReference type="Proteomes" id="UP000521017"/>
    </source>
</evidence>
<dbReference type="InterPro" id="IPR017853">
    <property type="entry name" value="GH"/>
</dbReference>
<evidence type="ECO:0000256" key="2">
    <source>
        <dbReference type="ARBA" id="ARBA00012662"/>
    </source>
</evidence>
<keyword evidence="5 7" id="KW-0326">Glycosidase</keyword>
<accession>A0A7X0MJ72</accession>
<reference evidence="7 8" key="1">
    <citation type="submission" date="2020-08" db="EMBL/GenBank/DDBJ databases">
        <title>Genomic Encyclopedia of Type Strains, Phase IV (KMG-V): Genome sequencing to study the core and pangenomes of soil and plant-associated prokaryotes.</title>
        <authorList>
            <person name="Whitman W."/>
        </authorList>
    </citation>
    <scope>NUCLEOTIDE SEQUENCE [LARGE SCALE GENOMIC DNA]</scope>
    <source>
        <strain evidence="7 8">M2T3</strain>
    </source>
</reference>
<dbReference type="PANTHER" id="PTHR10030">
    <property type="entry name" value="ALPHA-L-FUCOSIDASE"/>
    <property type="match status" value="1"/>
</dbReference>
<evidence type="ECO:0000259" key="6">
    <source>
        <dbReference type="Pfam" id="PF01120"/>
    </source>
</evidence>
<gene>
    <name evidence="7" type="ORF">HDF25_003330</name>
</gene>
<dbReference type="GO" id="GO:0005764">
    <property type="term" value="C:lysosome"/>
    <property type="evidence" value="ECO:0007669"/>
    <property type="project" value="TreeGrafter"/>
</dbReference>
<evidence type="ECO:0000256" key="5">
    <source>
        <dbReference type="ARBA" id="ARBA00023295"/>
    </source>
</evidence>
<dbReference type="Pfam" id="PF01120">
    <property type="entry name" value="Alpha_L_fucos"/>
    <property type="match status" value="1"/>
</dbReference>
<dbReference type="EC" id="3.2.1.51" evidence="2"/>
<dbReference type="GO" id="GO:0016139">
    <property type="term" value="P:glycoside catabolic process"/>
    <property type="evidence" value="ECO:0007669"/>
    <property type="project" value="TreeGrafter"/>
</dbReference>
<evidence type="ECO:0000256" key="3">
    <source>
        <dbReference type="ARBA" id="ARBA00022729"/>
    </source>
</evidence>
<dbReference type="GO" id="GO:0006004">
    <property type="term" value="P:fucose metabolic process"/>
    <property type="evidence" value="ECO:0007669"/>
    <property type="project" value="TreeGrafter"/>
</dbReference>
<dbReference type="AlphaFoldDB" id="A0A7X0MJ72"/>